<sequence length="174" mass="20177">MHLVFSASDYTNSDISDERGHVLYSVSTPRASKRTTTITKYRWSGPSSVPETMATIEWHELKGTLIRFNGDEIKADVMLGKRRWSNGRYFVGPDKRCYKWKIESTYCWLKLAESGVPLARYHKKNLGIRKQPHPPYLNVSLEVVRMLDHVILTYVYVESLRRERLGHISDTTDA</sequence>
<dbReference type="Proteomes" id="UP001194468">
    <property type="component" value="Unassembled WGS sequence"/>
</dbReference>
<reference evidence="2" key="2">
    <citation type="journal article" date="2020" name="Nat. Commun.">
        <title>Large-scale genome sequencing of mycorrhizal fungi provides insights into the early evolution of symbiotic traits.</title>
        <authorList>
            <person name="Miyauchi S."/>
            <person name="Kiss E."/>
            <person name="Kuo A."/>
            <person name="Drula E."/>
            <person name="Kohler A."/>
            <person name="Sanchez-Garcia M."/>
            <person name="Morin E."/>
            <person name="Andreopoulos B."/>
            <person name="Barry K.W."/>
            <person name="Bonito G."/>
            <person name="Buee M."/>
            <person name="Carver A."/>
            <person name="Chen C."/>
            <person name="Cichocki N."/>
            <person name="Clum A."/>
            <person name="Culley D."/>
            <person name="Crous P.W."/>
            <person name="Fauchery L."/>
            <person name="Girlanda M."/>
            <person name="Hayes R.D."/>
            <person name="Keri Z."/>
            <person name="LaButti K."/>
            <person name="Lipzen A."/>
            <person name="Lombard V."/>
            <person name="Magnuson J."/>
            <person name="Maillard F."/>
            <person name="Murat C."/>
            <person name="Nolan M."/>
            <person name="Ohm R.A."/>
            <person name="Pangilinan J."/>
            <person name="Pereira M.F."/>
            <person name="Perotto S."/>
            <person name="Peter M."/>
            <person name="Pfister S."/>
            <person name="Riley R."/>
            <person name="Sitrit Y."/>
            <person name="Stielow J.B."/>
            <person name="Szollosi G."/>
            <person name="Zifcakova L."/>
            <person name="Stursova M."/>
            <person name="Spatafora J.W."/>
            <person name="Tedersoo L."/>
            <person name="Vaario L.M."/>
            <person name="Yamada A."/>
            <person name="Yan M."/>
            <person name="Wang P."/>
            <person name="Xu J."/>
            <person name="Bruns T."/>
            <person name="Baldrian P."/>
            <person name="Vilgalys R."/>
            <person name="Dunand C."/>
            <person name="Henrissat B."/>
            <person name="Grigoriev I.V."/>
            <person name="Hibbett D."/>
            <person name="Nagy L.G."/>
            <person name="Martin F.M."/>
        </authorList>
    </citation>
    <scope>NUCLEOTIDE SEQUENCE</scope>
    <source>
        <strain evidence="2">BED1</strain>
    </source>
</reference>
<evidence type="ECO:0000259" key="1">
    <source>
        <dbReference type="Pfam" id="PF20236"/>
    </source>
</evidence>
<evidence type="ECO:0000313" key="3">
    <source>
        <dbReference type="Proteomes" id="UP001194468"/>
    </source>
</evidence>
<reference evidence="2" key="1">
    <citation type="submission" date="2019-10" db="EMBL/GenBank/DDBJ databases">
        <authorList>
            <consortium name="DOE Joint Genome Institute"/>
            <person name="Kuo A."/>
            <person name="Miyauchi S."/>
            <person name="Kiss E."/>
            <person name="Drula E."/>
            <person name="Kohler A."/>
            <person name="Sanchez-Garcia M."/>
            <person name="Andreopoulos B."/>
            <person name="Barry K.W."/>
            <person name="Bonito G."/>
            <person name="Buee M."/>
            <person name="Carver A."/>
            <person name="Chen C."/>
            <person name="Cichocki N."/>
            <person name="Clum A."/>
            <person name="Culley D."/>
            <person name="Crous P.W."/>
            <person name="Fauchery L."/>
            <person name="Girlanda M."/>
            <person name="Hayes R."/>
            <person name="Keri Z."/>
            <person name="LaButti K."/>
            <person name="Lipzen A."/>
            <person name="Lombard V."/>
            <person name="Magnuson J."/>
            <person name="Maillard F."/>
            <person name="Morin E."/>
            <person name="Murat C."/>
            <person name="Nolan M."/>
            <person name="Ohm R."/>
            <person name="Pangilinan J."/>
            <person name="Pereira M."/>
            <person name="Perotto S."/>
            <person name="Peter M."/>
            <person name="Riley R."/>
            <person name="Sitrit Y."/>
            <person name="Stielow B."/>
            <person name="Szollosi G."/>
            <person name="Zifcakova L."/>
            <person name="Stursova M."/>
            <person name="Spatafora J.W."/>
            <person name="Tedersoo L."/>
            <person name="Vaario L.-M."/>
            <person name="Yamada A."/>
            <person name="Yan M."/>
            <person name="Wang P."/>
            <person name="Xu J."/>
            <person name="Bruns T."/>
            <person name="Baldrian P."/>
            <person name="Vilgalys R."/>
            <person name="Henrissat B."/>
            <person name="Grigoriev I.V."/>
            <person name="Hibbett D."/>
            <person name="Nagy L.G."/>
            <person name="Martin F.M."/>
        </authorList>
    </citation>
    <scope>NUCLEOTIDE SEQUENCE</scope>
    <source>
        <strain evidence="2">BED1</strain>
    </source>
</reference>
<evidence type="ECO:0000313" key="2">
    <source>
        <dbReference type="EMBL" id="KAF8437686.1"/>
    </source>
</evidence>
<accession>A0AAD4BR31</accession>
<dbReference type="InterPro" id="IPR046528">
    <property type="entry name" value="DUF6593"/>
</dbReference>
<protein>
    <recommendedName>
        <fullName evidence="1">DUF6593 domain-containing protein</fullName>
    </recommendedName>
</protein>
<proteinExistence type="predicted"/>
<name>A0AAD4BR31_BOLED</name>
<dbReference type="EMBL" id="WHUW01000018">
    <property type="protein sequence ID" value="KAF8437686.1"/>
    <property type="molecule type" value="Genomic_DNA"/>
</dbReference>
<keyword evidence="3" id="KW-1185">Reference proteome</keyword>
<dbReference type="AlphaFoldDB" id="A0AAD4BR31"/>
<organism evidence="2 3">
    <name type="scientific">Boletus edulis BED1</name>
    <dbReference type="NCBI Taxonomy" id="1328754"/>
    <lineage>
        <taxon>Eukaryota</taxon>
        <taxon>Fungi</taxon>
        <taxon>Dikarya</taxon>
        <taxon>Basidiomycota</taxon>
        <taxon>Agaricomycotina</taxon>
        <taxon>Agaricomycetes</taxon>
        <taxon>Agaricomycetidae</taxon>
        <taxon>Boletales</taxon>
        <taxon>Boletineae</taxon>
        <taxon>Boletaceae</taxon>
        <taxon>Boletoideae</taxon>
        <taxon>Boletus</taxon>
    </lineage>
</organism>
<comment type="caution">
    <text evidence="2">The sequence shown here is derived from an EMBL/GenBank/DDBJ whole genome shotgun (WGS) entry which is preliminary data.</text>
</comment>
<dbReference type="Pfam" id="PF20236">
    <property type="entry name" value="DUF6593"/>
    <property type="match status" value="1"/>
</dbReference>
<feature type="domain" description="DUF6593" evidence="1">
    <location>
        <begin position="9"/>
        <end position="163"/>
    </location>
</feature>
<gene>
    <name evidence="2" type="ORF">L210DRAFT_3546706</name>
</gene>